<reference evidence="1 2" key="1">
    <citation type="submission" date="2018-06" db="EMBL/GenBank/DDBJ databases">
        <authorList>
            <consortium name="Pathogen Informatics"/>
            <person name="Doyle S."/>
        </authorList>
    </citation>
    <scope>NUCLEOTIDE SEQUENCE [LARGE SCALE GENOMIC DNA]</scope>
    <source>
        <strain evidence="1 2">NCTC13336</strain>
    </source>
</reference>
<sequence length="404" mass="47637">MENIKIYEGLRKLKRQIEAMRLEKAKTELYDANRFNPFRFMETDETGLSRILAFLLDSNEAHGQRDLFVRSFLQYLQLPEFLAYEKISVTTEKPLKNSARRHDIFLEAFIGGRPVWVMSIENKLRGASDQLHQMKDYWADLQSYKAENPDIYCYILYLPAQESHPTEESMKKADWLELQINQQAKIFSVRDMLRWLEQTPIVAPSIQNFINQFKQFLSEEIMGLSSNSNELITKIISDPDMLLAATTISGNTEELYEQLLQILDKQLQDKWEKECADLIAKGWKYDREGNFSNRYLYIGFNAPESEHFGIGIEFNHNWFQDAYYGVWAHKENIDIDKYQALQEKFADFISHSKQTKWWLGWTWLEGELCTWQTDAWLQVPTGQLADQIFDKLKPLMEIARTIED</sequence>
<evidence type="ECO:0000313" key="1">
    <source>
        <dbReference type="EMBL" id="STR00482.1"/>
    </source>
</evidence>
<proteinExistence type="predicted"/>
<gene>
    <name evidence="1" type="ORF">NCTC13336_00690</name>
</gene>
<evidence type="ECO:0008006" key="3">
    <source>
        <dbReference type="Google" id="ProtNLM"/>
    </source>
</evidence>
<accession>A0A377QZS4</accession>
<protein>
    <recommendedName>
        <fullName evidence="3">PD-(D/E)XK nuclease superfamily</fullName>
    </recommendedName>
</protein>
<name>A0A377QZS4_9NEIS</name>
<keyword evidence="2" id="KW-1185">Reference proteome</keyword>
<evidence type="ECO:0000313" key="2">
    <source>
        <dbReference type="Proteomes" id="UP000254293"/>
    </source>
</evidence>
<dbReference type="AlphaFoldDB" id="A0A377QZS4"/>
<organism evidence="1 2">
    <name type="scientific">Kingella potus</name>
    <dbReference type="NCBI Taxonomy" id="265175"/>
    <lineage>
        <taxon>Bacteria</taxon>
        <taxon>Pseudomonadati</taxon>
        <taxon>Pseudomonadota</taxon>
        <taxon>Betaproteobacteria</taxon>
        <taxon>Neisseriales</taxon>
        <taxon>Neisseriaceae</taxon>
        <taxon>Kingella</taxon>
    </lineage>
</organism>
<dbReference type="RefSeq" id="WP_172461199.1">
    <property type="nucleotide sequence ID" value="NZ_CP091516.1"/>
</dbReference>
<dbReference type="Pfam" id="PF14281">
    <property type="entry name" value="PDDEXK_4"/>
    <property type="match status" value="1"/>
</dbReference>
<dbReference type="Proteomes" id="UP000254293">
    <property type="component" value="Unassembled WGS sequence"/>
</dbReference>
<dbReference type="EMBL" id="UGJJ01000001">
    <property type="protein sequence ID" value="STR00482.1"/>
    <property type="molecule type" value="Genomic_DNA"/>
</dbReference>
<dbReference type="InterPro" id="IPR029470">
    <property type="entry name" value="PDDEXK_4"/>
</dbReference>